<evidence type="ECO:0000313" key="4">
    <source>
        <dbReference type="EMBL" id="SNB65533.1"/>
    </source>
</evidence>
<dbReference type="GO" id="GO:0042597">
    <property type="term" value="C:periplasmic space"/>
    <property type="evidence" value="ECO:0007669"/>
    <property type="project" value="InterPro"/>
</dbReference>
<dbReference type="GO" id="GO:0046170">
    <property type="term" value="P:methanol catabolic process"/>
    <property type="evidence" value="ECO:0007669"/>
    <property type="project" value="InterPro"/>
</dbReference>
<dbReference type="Proteomes" id="UP000197065">
    <property type="component" value="Unassembled WGS sequence"/>
</dbReference>
<organism evidence="4 5">
    <name type="scientific">Arboricoccus pini</name>
    <dbReference type="NCBI Taxonomy" id="1963835"/>
    <lineage>
        <taxon>Bacteria</taxon>
        <taxon>Pseudomonadati</taxon>
        <taxon>Pseudomonadota</taxon>
        <taxon>Alphaproteobacteria</taxon>
        <taxon>Geminicoccales</taxon>
        <taxon>Geminicoccaceae</taxon>
        <taxon>Arboricoccus</taxon>
    </lineage>
</organism>
<gene>
    <name evidence="4" type="ORF">SAMN07250955_104287</name>
</gene>
<dbReference type="AlphaFoldDB" id="A0A212R0M8"/>
<dbReference type="OrthoDB" id="176845at2"/>
<keyword evidence="1 2" id="KW-0732">Signal</keyword>
<feature type="domain" description="Solute-binding protein family 3/N-terminal" evidence="3">
    <location>
        <begin position="41"/>
        <end position="281"/>
    </location>
</feature>
<evidence type="ECO:0000256" key="2">
    <source>
        <dbReference type="SAM" id="SignalP"/>
    </source>
</evidence>
<evidence type="ECO:0000313" key="5">
    <source>
        <dbReference type="Proteomes" id="UP000197065"/>
    </source>
</evidence>
<dbReference type="InterPro" id="IPR001638">
    <property type="entry name" value="Solute-binding_3/MltF_N"/>
</dbReference>
<dbReference type="RefSeq" id="WP_088560872.1">
    <property type="nucleotide sequence ID" value="NZ_FYEH01000004.1"/>
</dbReference>
<dbReference type="NCBIfam" id="TIGR03870">
    <property type="entry name" value="ABC_MoxJ"/>
    <property type="match status" value="1"/>
</dbReference>
<accession>A0A212R0M8</accession>
<evidence type="ECO:0000256" key="1">
    <source>
        <dbReference type="ARBA" id="ARBA00022729"/>
    </source>
</evidence>
<dbReference type="EMBL" id="FYEH01000004">
    <property type="protein sequence ID" value="SNB65533.1"/>
    <property type="molecule type" value="Genomic_DNA"/>
</dbReference>
<dbReference type="Gene3D" id="3.40.190.10">
    <property type="entry name" value="Periplasmic binding protein-like II"/>
    <property type="match status" value="2"/>
</dbReference>
<sequence>MNIFANRRSAILTAVSFLAILAMPASSRAQSQAQVAPDPGKLRICASTVESPYSLGDESGFENKIAKILAKEMGKEAVFVWSKRPAIYLVRDLLDKNECDVVMGLDTGDERVLTTKPYYRSGYVFVTRQDRNLDLKGWDDPALRQLPKIAVGFSTPAEVMLKTIGRYDDDAVYLYSLVDFRSPRNQFVRVDPGRMVNEVANGNADLAIAFAPEVGRYVKASSVPLRMTMIPDDATQANGEKVPQHFDQSIGVRKNDQALLAALDQALDKSRDSIEQVLDEEGIPTLPPQT</sequence>
<dbReference type="PANTHER" id="PTHR35936:SF17">
    <property type="entry name" value="ARGININE-BINDING EXTRACELLULAR PROTEIN ARTP"/>
    <property type="match status" value="1"/>
</dbReference>
<dbReference type="InterPro" id="IPR022455">
    <property type="entry name" value="Methanol_oxidation_MoxJ"/>
</dbReference>
<proteinExistence type="predicted"/>
<name>A0A212R0M8_9PROT</name>
<feature type="signal peptide" evidence="2">
    <location>
        <begin position="1"/>
        <end position="29"/>
    </location>
</feature>
<feature type="chain" id="PRO_5012126152" evidence="2">
    <location>
        <begin position="30"/>
        <end position="290"/>
    </location>
</feature>
<dbReference type="Pfam" id="PF00497">
    <property type="entry name" value="SBP_bac_3"/>
    <property type="match status" value="1"/>
</dbReference>
<protein>
    <submittedName>
        <fullName evidence="4">Amino acid ABC transporter substrate-binding protein, PAAT family</fullName>
    </submittedName>
</protein>
<dbReference type="SUPFAM" id="SSF53850">
    <property type="entry name" value="Periplasmic binding protein-like II"/>
    <property type="match status" value="1"/>
</dbReference>
<dbReference type="PANTHER" id="PTHR35936">
    <property type="entry name" value="MEMBRANE-BOUND LYTIC MUREIN TRANSGLYCOSYLASE F"/>
    <property type="match status" value="1"/>
</dbReference>
<reference evidence="4 5" key="1">
    <citation type="submission" date="2017-06" db="EMBL/GenBank/DDBJ databases">
        <authorList>
            <person name="Kim H.J."/>
            <person name="Triplett B.A."/>
        </authorList>
    </citation>
    <scope>NUCLEOTIDE SEQUENCE [LARGE SCALE GENOMIC DNA]</scope>
    <source>
        <strain evidence="4 5">B29T1</strain>
    </source>
</reference>
<keyword evidence="5" id="KW-1185">Reference proteome</keyword>
<evidence type="ECO:0000259" key="3">
    <source>
        <dbReference type="SMART" id="SM00062"/>
    </source>
</evidence>
<dbReference type="SMART" id="SM00062">
    <property type="entry name" value="PBPb"/>
    <property type="match status" value="1"/>
</dbReference>